<dbReference type="MEROPS" id="I25.013"/>
<dbReference type="SUPFAM" id="SSF54403">
    <property type="entry name" value="Cystatin/monellin"/>
    <property type="match status" value="1"/>
</dbReference>
<reference evidence="3" key="1">
    <citation type="submission" date="2013-07" db="EMBL/GenBank/DDBJ databases">
        <authorList>
            <person name="Geib S."/>
        </authorList>
    </citation>
    <scope>NUCLEOTIDE SEQUENCE</scope>
</reference>
<dbReference type="CDD" id="cd00042">
    <property type="entry name" value="CY"/>
    <property type="match status" value="1"/>
</dbReference>
<comment type="similarity">
    <text evidence="1">Belongs to the cystatin family.</text>
</comment>
<dbReference type="InterPro" id="IPR018073">
    <property type="entry name" value="Prot_inh_cystat_CS"/>
</dbReference>
<feature type="domain" description="Cystatin" evidence="2">
    <location>
        <begin position="46"/>
        <end position="136"/>
    </location>
</feature>
<dbReference type="Gene3D" id="3.10.450.10">
    <property type="match status" value="1"/>
</dbReference>
<proteinExistence type="evidence at transcript level"/>
<evidence type="ECO:0000313" key="3">
    <source>
        <dbReference type="EMBL" id="JAC06266.1"/>
    </source>
</evidence>
<sequence>LFAQRTHNLQFSKDKTNKYAMVSMKLFVFVLLSCVIATVYAMPNEQLLGGESQLSGADLKEAESELQESLTKLKGLGEGPDFKISKVNSASRQVVSGTLLKLDVDLQAGNEIKKCLVEIWSQPWLENGIQVTFNCPGGEKIVRKHSA</sequence>
<name>W8BXX8_CERCA</name>
<accession>W8BXX8</accession>
<dbReference type="EMBL" id="GAMC01000290">
    <property type="protein sequence ID" value="JAC06266.1"/>
    <property type="molecule type" value="mRNA"/>
</dbReference>
<gene>
    <name evidence="3" type="primary">CYTA</name>
</gene>
<dbReference type="OrthoDB" id="1908104at2759"/>
<dbReference type="GO" id="GO:0004869">
    <property type="term" value="F:cysteine-type endopeptidase inhibitor activity"/>
    <property type="evidence" value="ECO:0007669"/>
    <property type="project" value="InterPro"/>
</dbReference>
<dbReference type="InterPro" id="IPR046350">
    <property type="entry name" value="Cystatin_sf"/>
</dbReference>
<feature type="non-terminal residue" evidence="3">
    <location>
        <position position="1"/>
    </location>
</feature>
<dbReference type="PANTHER" id="PTHR12319:SF2">
    <property type="entry name" value="CYSTATIN-LIKE PROTEIN-RELATED"/>
    <property type="match status" value="1"/>
</dbReference>
<dbReference type="PROSITE" id="PS00287">
    <property type="entry name" value="CYSTATIN"/>
    <property type="match status" value="1"/>
</dbReference>
<dbReference type="InterPro" id="IPR000010">
    <property type="entry name" value="Cystatin_dom"/>
</dbReference>
<dbReference type="SMART" id="SM00043">
    <property type="entry name" value="CY"/>
    <property type="match status" value="1"/>
</dbReference>
<evidence type="ECO:0000256" key="1">
    <source>
        <dbReference type="ARBA" id="ARBA00009403"/>
    </source>
</evidence>
<dbReference type="InterPro" id="IPR053128">
    <property type="entry name" value="Cystatin-like"/>
</dbReference>
<dbReference type="AlphaFoldDB" id="W8BXX8"/>
<protein>
    <submittedName>
        <fullName evidence="3">Sarcocystatin-A</fullName>
    </submittedName>
</protein>
<dbReference type="PANTHER" id="PTHR12319">
    <property type="entry name" value="CYSTATIN-RELATED"/>
    <property type="match status" value="1"/>
</dbReference>
<evidence type="ECO:0000259" key="2">
    <source>
        <dbReference type="SMART" id="SM00043"/>
    </source>
</evidence>
<reference evidence="3" key="2">
    <citation type="journal article" date="2014" name="BMC Genomics">
        <title>A genomic perspective to assessing quality of mass-reared SIT flies used in Mediterranean fruit fly (Ceratitis capitata) eradication in California.</title>
        <authorList>
            <person name="Calla B."/>
            <person name="Hall B."/>
            <person name="Hou S."/>
            <person name="Geib S.M."/>
        </authorList>
    </citation>
    <scope>NUCLEOTIDE SEQUENCE</scope>
</reference>
<organism evidence="3">
    <name type="scientific">Ceratitis capitata</name>
    <name type="common">Mediterranean fruit fly</name>
    <name type="synonym">Tephritis capitata</name>
    <dbReference type="NCBI Taxonomy" id="7213"/>
    <lineage>
        <taxon>Eukaryota</taxon>
        <taxon>Metazoa</taxon>
        <taxon>Ecdysozoa</taxon>
        <taxon>Arthropoda</taxon>
        <taxon>Hexapoda</taxon>
        <taxon>Insecta</taxon>
        <taxon>Pterygota</taxon>
        <taxon>Neoptera</taxon>
        <taxon>Endopterygota</taxon>
        <taxon>Diptera</taxon>
        <taxon>Brachycera</taxon>
        <taxon>Muscomorpha</taxon>
        <taxon>Tephritoidea</taxon>
        <taxon>Tephritidae</taxon>
        <taxon>Ceratitis</taxon>
        <taxon>Ceratitis</taxon>
    </lineage>
</organism>